<dbReference type="SUPFAM" id="SSF51120">
    <property type="entry name" value="beta-Roll"/>
    <property type="match status" value="7"/>
</dbReference>
<feature type="domain" description="Cadherin-like" evidence="5">
    <location>
        <begin position="1217"/>
        <end position="1308"/>
    </location>
</feature>
<feature type="compositionally biased region" description="Polar residues" evidence="3">
    <location>
        <begin position="43"/>
        <end position="52"/>
    </location>
</feature>
<dbReference type="Pfam" id="PF17963">
    <property type="entry name" value="Big_9"/>
    <property type="match status" value="5"/>
</dbReference>
<feature type="compositionally biased region" description="Basic and acidic residues" evidence="3">
    <location>
        <begin position="1953"/>
        <end position="1969"/>
    </location>
</feature>
<dbReference type="InterPro" id="IPR011049">
    <property type="entry name" value="Serralysin-like_metalloprot_C"/>
</dbReference>
<reference evidence="7" key="1">
    <citation type="submission" date="2016-11" db="EMBL/GenBank/DDBJ databases">
        <authorList>
            <person name="Varghese N."/>
            <person name="Submissions S."/>
        </authorList>
    </citation>
    <scope>NUCLEOTIDE SEQUENCE [LARGE SCALE GENOMIC DNA]</scope>
    <source>
        <strain evidence="7">DSM 100566</strain>
    </source>
</reference>
<evidence type="ECO:0000256" key="3">
    <source>
        <dbReference type="SAM" id="MobiDB-lite"/>
    </source>
</evidence>
<dbReference type="Gene3D" id="2.60.40.2810">
    <property type="match status" value="8"/>
</dbReference>
<dbReference type="RefSeq" id="WP_083588569.1">
    <property type="nucleotide sequence ID" value="NZ_FQUV01000002.1"/>
</dbReference>
<dbReference type="SUPFAM" id="SSF51294">
    <property type="entry name" value="Hedgehog/intein (Hint) domain"/>
    <property type="match status" value="1"/>
</dbReference>
<dbReference type="InterPro" id="IPR050557">
    <property type="entry name" value="RTX_toxin/Mannuronan_C5-epim"/>
</dbReference>
<dbReference type="Gene3D" id="2.170.16.10">
    <property type="entry name" value="Hedgehog/Intein (Hint) domain"/>
    <property type="match status" value="1"/>
</dbReference>
<keyword evidence="7" id="KW-1185">Reference proteome</keyword>
<feature type="domain" description="Cadherin-like" evidence="5">
    <location>
        <begin position="1124"/>
        <end position="1215"/>
    </location>
</feature>
<feature type="region of interest" description="Disordered" evidence="3">
    <location>
        <begin position="656"/>
        <end position="691"/>
    </location>
</feature>
<gene>
    <name evidence="6" type="ORF">SAMN05444273_102392</name>
</gene>
<accession>A0A1M4VV25</accession>
<dbReference type="PANTHER" id="PTHR38340">
    <property type="entry name" value="S-LAYER PROTEIN"/>
    <property type="match status" value="1"/>
</dbReference>
<comment type="subcellular location">
    <subcellularLocation>
        <location evidence="1">Secreted</location>
    </subcellularLocation>
</comment>
<dbReference type="PANTHER" id="PTHR38340:SF1">
    <property type="entry name" value="S-LAYER PROTEIN"/>
    <property type="match status" value="1"/>
</dbReference>
<name>A0A1M4VV25_9RHOB</name>
<dbReference type="PRINTS" id="PR00313">
    <property type="entry name" value="CABNDNGRPT"/>
</dbReference>
<dbReference type="InterPro" id="IPR036844">
    <property type="entry name" value="Hint_dom_sf"/>
</dbReference>
<dbReference type="InterPro" id="IPR006141">
    <property type="entry name" value="Intein_N"/>
</dbReference>
<feature type="compositionally biased region" description="Acidic residues" evidence="3">
    <location>
        <begin position="1935"/>
        <end position="1950"/>
    </location>
</feature>
<evidence type="ECO:0000313" key="7">
    <source>
        <dbReference type="Proteomes" id="UP000184144"/>
    </source>
</evidence>
<evidence type="ECO:0000259" key="4">
    <source>
        <dbReference type="Pfam" id="PF13403"/>
    </source>
</evidence>
<feature type="region of interest" description="Disordered" evidence="3">
    <location>
        <begin position="450"/>
        <end position="613"/>
    </location>
</feature>
<protein>
    <submittedName>
        <fullName evidence="6">Ca2+-binding protein, RTX toxin-related</fullName>
    </submittedName>
</protein>
<feature type="compositionally biased region" description="Low complexity" evidence="3">
    <location>
        <begin position="1872"/>
        <end position="1883"/>
    </location>
</feature>
<evidence type="ECO:0000256" key="1">
    <source>
        <dbReference type="ARBA" id="ARBA00004613"/>
    </source>
</evidence>
<dbReference type="InterPro" id="IPR018511">
    <property type="entry name" value="Hemolysin-typ_Ca-bd_CS"/>
</dbReference>
<feature type="compositionally biased region" description="Low complexity" evidence="3">
    <location>
        <begin position="495"/>
        <end position="508"/>
    </location>
</feature>
<feature type="domain" description="Hedgehog/Intein (Hint)" evidence="4">
    <location>
        <begin position="2162"/>
        <end position="2309"/>
    </location>
</feature>
<feature type="region of interest" description="Disordered" evidence="3">
    <location>
        <begin position="27"/>
        <end position="52"/>
    </location>
</feature>
<dbReference type="Proteomes" id="UP000184144">
    <property type="component" value="Unassembled WGS sequence"/>
</dbReference>
<dbReference type="Pfam" id="PF13403">
    <property type="entry name" value="Hint_2"/>
    <property type="match status" value="1"/>
</dbReference>
<dbReference type="GO" id="GO:0016539">
    <property type="term" value="P:intein-mediated protein splicing"/>
    <property type="evidence" value="ECO:0007669"/>
    <property type="project" value="InterPro"/>
</dbReference>
<feature type="compositionally biased region" description="Acidic residues" evidence="3">
    <location>
        <begin position="1845"/>
        <end position="1854"/>
    </location>
</feature>
<evidence type="ECO:0000313" key="6">
    <source>
        <dbReference type="EMBL" id="SHE72798.1"/>
    </source>
</evidence>
<dbReference type="PROSITE" id="PS00330">
    <property type="entry name" value="HEMOLYSIN_CALCIUM"/>
    <property type="match status" value="18"/>
</dbReference>
<feature type="region of interest" description="Disordered" evidence="3">
    <location>
        <begin position="2057"/>
        <end position="2076"/>
    </location>
</feature>
<feature type="region of interest" description="Disordered" evidence="3">
    <location>
        <begin position="1643"/>
        <end position="1689"/>
    </location>
</feature>
<feature type="domain" description="Cadherin-like" evidence="5">
    <location>
        <begin position="1311"/>
        <end position="1402"/>
    </location>
</feature>
<sequence>MPNVLLTFEDLQAGDIVNGQYNSNGVTISSGNPATPPMVFDSDNPTGGDSDLHTNNLGNVLILSEDGDSNDPDDNAGGGKFIFEFDEPSEVVNFRALDVEEGGTVRLYNEAGQLIKTVQIPCTSNNGQVTVNINADGVARMEVVLCGSGAIDNICYVTPEAVDELDGVVEGSAGADVIDAAYDGDPDGDMIDANDEILPGEGPNDDIVDAFGGDDTISSGEGNDEVYAGSGDDTVDGGTGDDIIYGDSNYSGAGAGTTVRESFEWDLQSENEVDSTFVQDTGNVEVTFTRTADVNNHDSYLNDEQLNVDGIDDGSEVVDTDSGLTSITNGSNGRGEFQWEFSSAVTDVDFNINDIDGDGVVKVTAYDADGNEIPVQLSGGSNLTLIDSDGVNGVDTADSNGGYANTNSDLYNLQVSIAGPVARIVVEHTQDGGNNSGVRITDMFFDTNTSVVDNGPDGDDTLRGGDGNDTIYGEGGNDRLEGGAGDDTLDGGDGNDTIIGGAGNDTATGGAGNDEIWMGSGDDTVDGGDGNDWIHGQSGNDTLNGGAGDDMIFGEGGDDRIEGGEGNDALSGGTGDDDIFGQGGDDTIEGGAGEDFLIGGDGNDTIDGGDDDDILCGNDGDDVLTGGAGNDVLEGMNNNDTLFGGTGDDRLYGDAGDDTLTGGEGADTILGGSGRDTILGGNDGDTVDGGTSGDDFDILDLTGEGPFRIVNETVDADGDSTSGTVEFLDSNGDVTGSLQFTEIEQIIGDLVNQGPDAIDDSATVDEDDSVTINVLGNDTDPENDNLTVIDATSPDGEVTINADGSITFAPAENFNGDTTITYTIEDEAGNTDTATVNVTVTPVNDDPVANDDVASTDEDTSVDITVLGNDTDVDGDDLTVTDATSPDGDVVINADGTLTFTPEDDFNGETTITYTVSDGNGGTDTATVTVTVGSVNDGPDAVNDESTTDEDTPITVDVLANDTDPENDDLTVTGATVPVEQGTVEIVGNQVVFTPAENFNGTATISYSITDGNGGTDTAIHVVNVTPVNDAPVAVDDIAETFEDEAVVIDLIGNDTDVDGDPLNIGTVSVPPEQGTVVDNGDGTVTFTPAPNYTGPAQITYTVQDGQGGEDSGEAVVNVEVIGVNDGPQAVDDTATTDEDTPVTIDVLDNDFDTEGDELSITTASVPADQGTVEVVDGQLVFTPAENFNGEATITYGITDGNGGADIGEVIVTVTPVNDDPIAVDDIETTDEDEAITIDLIANDTDVDGDPLSVGSVSVPAEQGTVVDNGDGTVTFTPAPNFNGPATITYTVVDGQGGEDEGQAVVSVGAVNDGPVAEDDSDVTDEDTPVTVDLLANDSDDDGDDLTVINATVPADQGSLVDNGDGTVTFTPAPNFNGTATISYEISDGNGGTDTAVHTIEVAPVNDDPVANDDAYSMDEDTEITVSPLENDTDVDGDTLTITEITEPENGEAVLNADGTITYTPDDDFAGEDTVTYTVSDGNGGTDTATITFTVSGVNDGPDAVDDEASTNNVTPVVIPVLANDTDPENDDLTVTEASVDVGDVTINADGTLSYTPEADFGGVATITYTITDGNGGFDTATVTVKVNDGIVEGTAGDDLIDVNYMDDPEGDMIDNNDEFLPGEGPQDDIVLAGDGNDTVLAGEGDDEVYGQAGDDTLYGEAGDDYLSGGEGDDVIYGGDGDDTLDAGQGADQLFGEDGNDTLLGGPGTDLLDGGAGDDTLIGANNDDEIIGGTGNDTIEGNDGNDVIRGNQGEDIIDGGAGDDTIGGGNDNDIIDGGEGDDTIQAGDGDDTVVGGLGNDTIEGNDGDDDIQGNEGDDTISGGAGNDTIDAGDGDDTVLGGSGDDVIDLGDGDDTVTAAGSGDDTVFGGAGNDNITTNDGNDTVEGGDGDDVINTSGHSPLPDLGYPGLFPSDPNPNDDRDFVDGGAGNDTITTGDDDDVIFGGEGDDIIDGGLDRDTIDGGDGDDRIVGGEGSDTIDGGDGDDTIYAGIDPDLGLPDNLDIADDDGDLVTDNGQDVVNGGDGNDTIFGADDDDILNGDAGDDYIDGGVDDDTINGGTGNDTLIGGQGADTIDGGGDRDTIIVSSAEDGIGDVIDGGTGSTAPGDADDFDILDLTGSGPLRIVGQTTDADGNSTSGTVEFLDGVGGAVIGSLQFSEIESIVPCFTPGTSIATPRGEILVEDLMVGDKIITRDNGIQEIRWIGAKRMDGRELQNNPHLQPVLIQKGSLGNGLPERDMLVSPNHRMLVNNDRVALYFDENEVLVSAKHLVNPSEGVQTIASMGTTYIHFMFDNHEVVLSNGAWTESFQPGDYSLKGIGNSQRNEIFELFPELQGEAGREAYASARLTLKKHEAKLLFK</sequence>
<feature type="region of interest" description="Disordered" evidence="3">
    <location>
        <begin position="1798"/>
        <end position="1982"/>
    </location>
</feature>
<evidence type="ECO:0000256" key="2">
    <source>
        <dbReference type="ARBA" id="ARBA00022525"/>
    </source>
</evidence>
<proteinExistence type="predicted"/>
<dbReference type="GO" id="GO:0005509">
    <property type="term" value="F:calcium ion binding"/>
    <property type="evidence" value="ECO:0007669"/>
    <property type="project" value="InterPro"/>
</dbReference>
<dbReference type="Gene3D" id="2.150.10.10">
    <property type="entry name" value="Serralysin-like metalloprotease, C-terminal"/>
    <property type="match status" value="9"/>
</dbReference>
<dbReference type="OrthoDB" id="6305173at2"/>
<dbReference type="NCBIfam" id="NF012211">
    <property type="entry name" value="tand_rpt_95"/>
    <property type="match status" value="9"/>
</dbReference>
<dbReference type="EMBL" id="FQUV01000002">
    <property type="protein sequence ID" value="SHE72798.1"/>
    <property type="molecule type" value="Genomic_DNA"/>
</dbReference>
<dbReference type="Pfam" id="PF17892">
    <property type="entry name" value="Cadherin_5"/>
    <property type="match status" value="4"/>
</dbReference>
<dbReference type="Pfam" id="PF00353">
    <property type="entry name" value="HemolysinCabind"/>
    <property type="match status" value="17"/>
</dbReference>
<feature type="compositionally biased region" description="Acidic residues" evidence="3">
    <location>
        <begin position="1803"/>
        <end position="1818"/>
    </location>
</feature>
<dbReference type="GO" id="GO:0005576">
    <property type="term" value="C:extracellular region"/>
    <property type="evidence" value="ECO:0007669"/>
    <property type="project" value="UniProtKB-SubCell"/>
</dbReference>
<dbReference type="InterPro" id="IPR041690">
    <property type="entry name" value="Cadherin_5"/>
</dbReference>
<dbReference type="InterPro" id="IPR001343">
    <property type="entry name" value="Hemolysn_Ca-bd"/>
</dbReference>
<organism evidence="6 7">
    <name type="scientific">Litoreibacter ascidiaceicola</name>
    <dbReference type="NCBI Taxonomy" id="1486859"/>
    <lineage>
        <taxon>Bacteria</taxon>
        <taxon>Pseudomonadati</taxon>
        <taxon>Pseudomonadota</taxon>
        <taxon>Alphaproteobacteria</taxon>
        <taxon>Rhodobacterales</taxon>
        <taxon>Roseobacteraceae</taxon>
        <taxon>Litoreibacter</taxon>
    </lineage>
</organism>
<dbReference type="PROSITE" id="PS50817">
    <property type="entry name" value="INTEIN_N_TER"/>
    <property type="match status" value="1"/>
</dbReference>
<evidence type="ECO:0000259" key="5">
    <source>
        <dbReference type="Pfam" id="PF17892"/>
    </source>
</evidence>
<keyword evidence="2" id="KW-0964">Secreted</keyword>
<feature type="domain" description="Cadherin-like" evidence="5">
    <location>
        <begin position="1028"/>
        <end position="1119"/>
    </location>
</feature>
<feature type="compositionally biased region" description="Low complexity" evidence="3">
    <location>
        <begin position="2060"/>
        <end position="2072"/>
    </location>
</feature>
<dbReference type="STRING" id="1486859.SAMN05444273_102392"/>
<dbReference type="InterPro" id="IPR028992">
    <property type="entry name" value="Hedgehog/Intein_dom"/>
</dbReference>